<dbReference type="RefSeq" id="WP_195875001.1">
    <property type="nucleotide sequence ID" value="NZ_JADOEL010000003.1"/>
</dbReference>
<accession>A0ABS0EQY4</accession>
<gene>
    <name evidence="1" type="ORF">IXC47_06100</name>
</gene>
<dbReference type="SUPFAM" id="SSF55729">
    <property type="entry name" value="Acyl-CoA N-acyltransferases (Nat)"/>
    <property type="match status" value="1"/>
</dbReference>
<evidence type="ECO:0008006" key="3">
    <source>
        <dbReference type="Google" id="ProtNLM"/>
    </source>
</evidence>
<dbReference type="Proteomes" id="UP000657372">
    <property type="component" value="Unassembled WGS sequence"/>
</dbReference>
<proteinExistence type="predicted"/>
<evidence type="ECO:0000313" key="1">
    <source>
        <dbReference type="EMBL" id="MBF8177247.1"/>
    </source>
</evidence>
<organism evidence="1 2">
    <name type="scientific">Herminiimonas contaminans</name>
    <dbReference type="NCBI Taxonomy" id="1111140"/>
    <lineage>
        <taxon>Bacteria</taxon>
        <taxon>Pseudomonadati</taxon>
        <taxon>Pseudomonadota</taxon>
        <taxon>Betaproteobacteria</taxon>
        <taxon>Burkholderiales</taxon>
        <taxon>Oxalobacteraceae</taxon>
        <taxon>Herminiimonas</taxon>
    </lineage>
</organism>
<comment type="caution">
    <text evidence="1">The sequence shown here is derived from an EMBL/GenBank/DDBJ whole genome shotgun (WGS) entry which is preliminary data.</text>
</comment>
<dbReference type="InterPro" id="IPR016181">
    <property type="entry name" value="Acyl_CoA_acyltransferase"/>
</dbReference>
<name>A0ABS0EQY4_9BURK</name>
<evidence type="ECO:0000313" key="2">
    <source>
        <dbReference type="Proteomes" id="UP000657372"/>
    </source>
</evidence>
<dbReference type="Gene3D" id="3.40.630.30">
    <property type="match status" value="1"/>
</dbReference>
<dbReference type="EMBL" id="JADOEL010000003">
    <property type="protein sequence ID" value="MBF8177247.1"/>
    <property type="molecule type" value="Genomic_DNA"/>
</dbReference>
<keyword evidence="2" id="KW-1185">Reference proteome</keyword>
<protein>
    <recommendedName>
        <fullName evidence="3">N-acetyltransferase domain-containing protein</fullName>
    </recommendedName>
</protein>
<reference evidence="1 2" key="1">
    <citation type="submission" date="2020-11" db="EMBL/GenBank/DDBJ databases">
        <title>WGS of Herminiimonas contaminans strain Marseille-Q4544 isolated from planarians Schmidtea mediterranea.</title>
        <authorList>
            <person name="Kangale L."/>
        </authorList>
    </citation>
    <scope>NUCLEOTIDE SEQUENCE [LARGE SCALE GENOMIC DNA]</scope>
    <source>
        <strain evidence="1 2">Marseille-Q4544</strain>
    </source>
</reference>
<sequence length="153" mass="17226">MFDTLSLEASLHICKNMRATDLACLQAVMGDISVESFAIDRYQTHGAAWAFYQDGVPVVMAGITSSVPWLGVAWMVSTDAVSADSWKKIIRFSRNVFRNASRKYQRIDAYVLETWPQAKRYAEKVGFKQVNVRERVGREGQNVLDFAIIGAIE</sequence>